<dbReference type="AlphaFoldDB" id="A0A2M6T0W2"/>
<sequence>MANQQLIDYIKQQLQLGKNQEEIKTILLAKGWNETDVMEAFNLVAGRIASPPIPPSPAAPSYTTPSGSLPGATALLGETWGLYKQRLKTLFTIAIIPQLMIFAFAGLLVIMGITTAALLVGKLQTMAGGIVIVSILLGILFFFALLVVQLWSQVALVYALKDSEDIGSKEAYRRARPKIFSFWWISILTGIIVGAGFLFFFIPGFIFSIWFTFAIYVLIAEDIKGMDALLKSREYVRGHFGSVFGRLLFLMIVLFGVFILYFLASLLLSFVPIFGQIVGFLFTALLTPFVIAYYFLLYRQLKAVKGEFAFTPSAKTKTIFSLVIIAGVIISVVLMIVSTVVVSNLIKKQGEQEKKLEALEEAATDYWREFDINEIARYLALYADNHGVFPDSLERLVPDYFYSIPVDRKTNQPYKYQLKDEGKDFEVCAILSNGSEKCVNAKDIYYPPLPSPFPSSPAF</sequence>
<keyword evidence="1" id="KW-0472">Membrane</keyword>
<name>A0A2M6T0W2_9BACT</name>
<keyword evidence="1" id="KW-0812">Transmembrane</keyword>
<feature type="transmembrane region" description="Helical" evidence="1">
    <location>
        <begin position="180"/>
        <end position="199"/>
    </location>
</feature>
<reference evidence="3" key="1">
    <citation type="submission" date="2017-09" db="EMBL/GenBank/DDBJ databases">
        <title>Depth-based differentiation of microbial function through sediment-hosted aquifers and enrichment of novel symbionts in the deep terrestrial subsurface.</title>
        <authorList>
            <person name="Probst A.J."/>
            <person name="Ladd B."/>
            <person name="Jarett J.K."/>
            <person name="Geller-Mcgrath D.E."/>
            <person name="Sieber C.M.K."/>
            <person name="Emerson J.B."/>
            <person name="Anantharaman K."/>
            <person name="Thomas B.C."/>
            <person name="Malmstrom R."/>
            <person name="Stieglmeier M."/>
            <person name="Klingl A."/>
            <person name="Woyke T."/>
            <person name="Ryan C.M."/>
            <person name="Banfield J.F."/>
        </authorList>
    </citation>
    <scope>NUCLEOTIDE SEQUENCE [LARGE SCALE GENOMIC DNA]</scope>
</reference>
<dbReference type="EMBL" id="PEYE01000035">
    <property type="protein sequence ID" value="PIS38736.1"/>
    <property type="molecule type" value="Genomic_DNA"/>
</dbReference>
<protein>
    <recommendedName>
        <fullName evidence="4">Type II secretion system protein GspG C-terminal domain-containing protein</fullName>
    </recommendedName>
</protein>
<feature type="transmembrane region" description="Helical" evidence="1">
    <location>
        <begin position="319"/>
        <end position="346"/>
    </location>
</feature>
<evidence type="ECO:0000313" key="3">
    <source>
        <dbReference type="Proteomes" id="UP000229390"/>
    </source>
</evidence>
<evidence type="ECO:0008006" key="4">
    <source>
        <dbReference type="Google" id="ProtNLM"/>
    </source>
</evidence>
<feature type="transmembrane region" description="Helical" evidence="1">
    <location>
        <begin position="273"/>
        <end position="298"/>
    </location>
</feature>
<feature type="transmembrane region" description="Helical" evidence="1">
    <location>
        <begin position="126"/>
        <end position="159"/>
    </location>
</feature>
<gene>
    <name evidence="2" type="ORF">COT34_01965</name>
</gene>
<organism evidence="2 3">
    <name type="scientific">Candidatus Nealsonbacteria bacterium CG08_land_8_20_14_0_20_43_11</name>
    <dbReference type="NCBI Taxonomy" id="1974706"/>
    <lineage>
        <taxon>Bacteria</taxon>
        <taxon>Candidatus Nealsoniibacteriota</taxon>
    </lineage>
</organism>
<feature type="transmembrane region" description="Helical" evidence="1">
    <location>
        <begin position="205"/>
        <end position="223"/>
    </location>
</feature>
<evidence type="ECO:0000313" key="2">
    <source>
        <dbReference type="EMBL" id="PIS38736.1"/>
    </source>
</evidence>
<dbReference type="Proteomes" id="UP000229390">
    <property type="component" value="Unassembled WGS sequence"/>
</dbReference>
<keyword evidence="1" id="KW-1133">Transmembrane helix</keyword>
<proteinExistence type="predicted"/>
<comment type="caution">
    <text evidence="2">The sequence shown here is derived from an EMBL/GenBank/DDBJ whole genome shotgun (WGS) entry which is preliminary data.</text>
</comment>
<feature type="transmembrane region" description="Helical" evidence="1">
    <location>
        <begin position="243"/>
        <end position="267"/>
    </location>
</feature>
<feature type="transmembrane region" description="Helical" evidence="1">
    <location>
        <begin position="90"/>
        <end position="120"/>
    </location>
</feature>
<accession>A0A2M6T0W2</accession>
<evidence type="ECO:0000256" key="1">
    <source>
        <dbReference type="SAM" id="Phobius"/>
    </source>
</evidence>